<dbReference type="Gene3D" id="3.40.50.300">
    <property type="entry name" value="P-loop containing nucleotide triphosphate hydrolases"/>
    <property type="match status" value="1"/>
</dbReference>
<accession>A0A6U0MAZ1</accession>
<evidence type="ECO:0000313" key="2">
    <source>
        <dbReference type="EMBL" id="CAD8228306.1"/>
    </source>
</evidence>
<name>A0A6U0MAZ1_9VIRI</name>
<dbReference type="EMBL" id="HBDZ01000575">
    <property type="protein sequence ID" value="CAD8228304.1"/>
    <property type="molecule type" value="Transcribed_RNA"/>
</dbReference>
<sequence>MLPRGAASRSRRALQPALRQRHRRLLLAFAAAVALLTAATSPGPWWSKFLTTCIEWADGWSLRNWQGVSLQGDGAREGLWTEQAMLESESTRERALFESRRALLCDAAAAERAGLSALPAATDCVCSGLRPCFEDIGVKFFIAGFPKSGTTQLVALLNEHEGTSVHPLMATTEHLDLSLYGRVGPSRGLIPNDNESYFFRPSMAAGRDPIEFISARKREVHDTVARGAHQQLPVVGIKDPDMAYDAGAVLHAASVPRSKVILAVRDPLDWIVSFYNYRLEEYEYIRPEWLRGPDGDLRHPVSCPSGVQHSGEYPPTFRDIAAGCCWVGVCRHTGAQIRHIIEQNVLTALPRERVLLIDMDSRFRHDSSMVYEVLSNFLQIGTIEFKHHTHRVRHNAAMDGHEDRIVDICAEEHREERKALWCFFSEEESPTDIAFYDSLSRGLIDHLNDPRPCDETIHCEERAR</sequence>
<dbReference type="InterPro" id="IPR027417">
    <property type="entry name" value="P-loop_NTPase"/>
</dbReference>
<reference evidence="2" key="1">
    <citation type="submission" date="2021-01" db="EMBL/GenBank/DDBJ databases">
        <authorList>
            <person name="Corre E."/>
            <person name="Pelletier E."/>
            <person name="Niang G."/>
            <person name="Scheremetjew M."/>
            <person name="Finn R."/>
            <person name="Kale V."/>
            <person name="Holt S."/>
            <person name="Cochrane G."/>
            <person name="Meng A."/>
            <person name="Brown T."/>
            <person name="Cohen L."/>
        </authorList>
    </citation>
    <scope>NUCLEOTIDE SEQUENCE</scope>
    <source>
        <strain evidence="2">CCMP1413</strain>
    </source>
</reference>
<protein>
    <recommendedName>
        <fullName evidence="3">Sulfotransferase</fullName>
    </recommendedName>
</protein>
<dbReference type="AlphaFoldDB" id="A0A6U0MAZ1"/>
<evidence type="ECO:0000313" key="1">
    <source>
        <dbReference type="EMBL" id="CAD8228304.1"/>
    </source>
</evidence>
<gene>
    <name evidence="1" type="ORF">PCOL08062_LOCUS439</name>
    <name evidence="2" type="ORF">PCOL08062_LOCUS440</name>
</gene>
<dbReference type="Pfam" id="PF13469">
    <property type="entry name" value="Sulfotransfer_3"/>
    <property type="match status" value="1"/>
</dbReference>
<organism evidence="2">
    <name type="scientific">Prasinoderma coloniale</name>
    <dbReference type="NCBI Taxonomy" id="156133"/>
    <lineage>
        <taxon>Eukaryota</taxon>
        <taxon>Viridiplantae</taxon>
        <taxon>Prasinodermophyta</taxon>
        <taxon>Prasinodermophyceae</taxon>
        <taxon>Prasinodermales</taxon>
        <taxon>Prasinodermaceae</taxon>
        <taxon>Prasinoderma</taxon>
    </lineage>
</organism>
<dbReference type="EMBL" id="HBDZ01000576">
    <property type="protein sequence ID" value="CAD8228306.1"/>
    <property type="molecule type" value="Transcribed_RNA"/>
</dbReference>
<dbReference type="SUPFAM" id="SSF52540">
    <property type="entry name" value="P-loop containing nucleoside triphosphate hydrolases"/>
    <property type="match status" value="1"/>
</dbReference>
<evidence type="ECO:0008006" key="3">
    <source>
        <dbReference type="Google" id="ProtNLM"/>
    </source>
</evidence>
<proteinExistence type="predicted"/>